<feature type="region of interest" description="Disordered" evidence="1">
    <location>
        <begin position="40"/>
        <end position="90"/>
    </location>
</feature>
<evidence type="ECO:0000256" key="1">
    <source>
        <dbReference type="SAM" id="MobiDB-lite"/>
    </source>
</evidence>
<keyword evidence="3" id="KW-1185">Reference proteome</keyword>
<sequence length="90" mass="10015">MDAHVPYNPQIAQAYQDASIHVPITLNNPENRDLWPISDSANLRSTKPFFNNDGGTHDRQPPPPQDTTHHGTSTENMGLPQFGVEMAIRP</sequence>
<protein>
    <submittedName>
        <fullName evidence="2">Uncharacterized protein</fullName>
    </submittedName>
</protein>
<name>A0A8S0TE68_OLEEU</name>
<dbReference type="Proteomes" id="UP000594638">
    <property type="component" value="Unassembled WGS sequence"/>
</dbReference>
<feature type="compositionally biased region" description="Polar residues" evidence="1">
    <location>
        <begin position="40"/>
        <end position="49"/>
    </location>
</feature>
<organism evidence="2 3">
    <name type="scientific">Olea europaea subsp. europaea</name>
    <dbReference type="NCBI Taxonomy" id="158383"/>
    <lineage>
        <taxon>Eukaryota</taxon>
        <taxon>Viridiplantae</taxon>
        <taxon>Streptophyta</taxon>
        <taxon>Embryophyta</taxon>
        <taxon>Tracheophyta</taxon>
        <taxon>Spermatophyta</taxon>
        <taxon>Magnoliopsida</taxon>
        <taxon>eudicotyledons</taxon>
        <taxon>Gunneridae</taxon>
        <taxon>Pentapetalae</taxon>
        <taxon>asterids</taxon>
        <taxon>lamiids</taxon>
        <taxon>Lamiales</taxon>
        <taxon>Oleaceae</taxon>
        <taxon>Oleeae</taxon>
        <taxon>Olea</taxon>
    </lineage>
</organism>
<proteinExistence type="predicted"/>
<reference evidence="2 3" key="1">
    <citation type="submission" date="2019-12" db="EMBL/GenBank/DDBJ databases">
        <authorList>
            <person name="Alioto T."/>
            <person name="Alioto T."/>
            <person name="Gomez Garrido J."/>
        </authorList>
    </citation>
    <scope>NUCLEOTIDE SEQUENCE [LARGE SCALE GENOMIC DNA]</scope>
</reference>
<comment type="caution">
    <text evidence="2">The sequence shown here is derived from an EMBL/GenBank/DDBJ whole genome shotgun (WGS) entry which is preliminary data.</text>
</comment>
<evidence type="ECO:0000313" key="2">
    <source>
        <dbReference type="EMBL" id="CAA3003415.1"/>
    </source>
</evidence>
<dbReference type="Gramene" id="OE9A035015T1">
    <property type="protein sequence ID" value="OE9A035015C1"/>
    <property type="gene ID" value="OE9A035015"/>
</dbReference>
<dbReference type="AlphaFoldDB" id="A0A8S0TE68"/>
<dbReference type="EMBL" id="CACTIH010005961">
    <property type="protein sequence ID" value="CAA3003415.1"/>
    <property type="molecule type" value="Genomic_DNA"/>
</dbReference>
<evidence type="ECO:0000313" key="3">
    <source>
        <dbReference type="Proteomes" id="UP000594638"/>
    </source>
</evidence>
<accession>A0A8S0TE68</accession>
<gene>
    <name evidence="2" type="ORF">OLEA9_A035015</name>
</gene>